<dbReference type="InterPro" id="IPR010656">
    <property type="entry name" value="DctM"/>
</dbReference>
<feature type="transmembrane region" description="Helical" evidence="7">
    <location>
        <begin position="337"/>
        <end position="356"/>
    </location>
</feature>
<comment type="function">
    <text evidence="7">Part of the tripartite ATP-independent periplasmic (TRAP) transport system.</text>
</comment>
<name>A0AAW9RE00_9HYPH</name>
<feature type="transmembrane region" description="Helical" evidence="7">
    <location>
        <begin position="217"/>
        <end position="239"/>
    </location>
</feature>
<dbReference type="EMBL" id="JAZHOF010000001">
    <property type="protein sequence ID" value="MEJ8570482.1"/>
    <property type="molecule type" value="Genomic_DNA"/>
</dbReference>
<reference evidence="9 10" key="1">
    <citation type="submission" date="2024-02" db="EMBL/GenBank/DDBJ databases">
        <title>Genome analysis and characterization of Microbaculum marinisediminis sp. nov., isolated from marine sediment.</title>
        <authorList>
            <person name="Du Z.-J."/>
            <person name="Ye Y.-Q."/>
            <person name="Zhang Z.-R."/>
            <person name="Yuan S.-M."/>
            <person name="Zhang X.-Y."/>
        </authorList>
    </citation>
    <scope>NUCLEOTIDE SEQUENCE [LARGE SCALE GENOMIC DNA]</scope>
    <source>
        <strain evidence="9 10">SDUM1044001</strain>
    </source>
</reference>
<dbReference type="InterPro" id="IPR004681">
    <property type="entry name" value="TRAP_DctM"/>
</dbReference>
<feature type="transmembrane region" description="Helical" evidence="7">
    <location>
        <begin position="170"/>
        <end position="196"/>
    </location>
</feature>
<feature type="transmembrane region" description="Helical" evidence="7">
    <location>
        <begin position="277"/>
        <end position="296"/>
    </location>
</feature>
<evidence type="ECO:0000256" key="3">
    <source>
        <dbReference type="ARBA" id="ARBA00022519"/>
    </source>
</evidence>
<evidence type="ECO:0000256" key="7">
    <source>
        <dbReference type="RuleBase" id="RU369079"/>
    </source>
</evidence>
<keyword evidence="4 7" id="KW-0812">Transmembrane</keyword>
<feature type="transmembrane region" description="Helical" evidence="7">
    <location>
        <begin position="308"/>
        <end position="330"/>
    </location>
</feature>
<keyword evidence="7" id="KW-0813">Transport</keyword>
<feature type="transmembrane region" description="Helical" evidence="7">
    <location>
        <begin position="245"/>
        <end position="265"/>
    </location>
</feature>
<keyword evidence="10" id="KW-1185">Reference proteome</keyword>
<evidence type="ECO:0000256" key="4">
    <source>
        <dbReference type="ARBA" id="ARBA00022692"/>
    </source>
</evidence>
<comment type="subunit">
    <text evidence="7">The complex comprises the extracytoplasmic solute receptor protein and the two transmembrane proteins.</text>
</comment>
<organism evidence="9 10">
    <name type="scientific">Microbaculum marinum</name>
    <dbReference type="NCBI Taxonomy" id="1764581"/>
    <lineage>
        <taxon>Bacteria</taxon>
        <taxon>Pseudomonadati</taxon>
        <taxon>Pseudomonadota</taxon>
        <taxon>Alphaproteobacteria</taxon>
        <taxon>Hyphomicrobiales</taxon>
        <taxon>Tepidamorphaceae</taxon>
        <taxon>Microbaculum</taxon>
    </lineage>
</organism>
<dbReference type="GO" id="GO:0022857">
    <property type="term" value="F:transmembrane transporter activity"/>
    <property type="evidence" value="ECO:0007669"/>
    <property type="project" value="UniProtKB-UniRule"/>
</dbReference>
<dbReference type="PIRSF" id="PIRSF006066">
    <property type="entry name" value="HI0050"/>
    <property type="match status" value="1"/>
</dbReference>
<dbReference type="AlphaFoldDB" id="A0AAW9RE00"/>
<accession>A0AAW9RE00</accession>
<protein>
    <recommendedName>
        <fullName evidence="7">TRAP transporter large permease protein</fullName>
    </recommendedName>
</protein>
<proteinExistence type="inferred from homology"/>
<feature type="transmembrane region" description="Helical" evidence="7">
    <location>
        <begin position="55"/>
        <end position="73"/>
    </location>
</feature>
<evidence type="ECO:0000313" key="10">
    <source>
        <dbReference type="Proteomes" id="UP001378188"/>
    </source>
</evidence>
<comment type="similarity">
    <text evidence="7">Belongs to the TRAP transporter large permease family.</text>
</comment>
<dbReference type="PANTHER" id="PTHR33362">
    <property type="entry name" value="SIALIC ACID TRAP TRANSPORTER PERMEASE PROTEIN SIAT-RELATED"/>
    <property type="match status" value="1"/>
</dbReference>
<sequence length="430" mass="45647">MIESILGFAAFLALAFLRVPLSIAMGLVGFIGFAIQVNLNASLAMVGQVVYETGLAYTLSVIPLFILMGNLIVQSKLAEEIYRAAYAFIGHRPGGLAMSTIVACGGFGSICGSALATTATFCKIAAPSMTKFNYQPHLIAGTIATGGTLGILIPPSLILVLYGIMTDENIGRLFVAGIVPGILAVLFLCGAVLFIVTRNPAAGPKGNRENWDTRLRSLRRIWAVIVLFVVILGGIYAGVFTATEGAGIGAFGALLFAIFLGNLTFRELVDVLVQTATATAVLFMILIGALIFANFVNLTTMPRDLVSFIQAANMPAGVVVLMICAIYILLGTAMEELSMIALTVPLFYPIVTEVGYSGIWFGVAVVIVCQIGLTTPPIGINIFVVKSMMDGLSIRDAFRGTWPFNAALVLLLLLLIAVPDIATFLVQYMR</sequence>
<keyword evidence="6 7" id="KW-0472">Membrane</keyword>
<dbReference type="Proteomes" id="UP001378188">
    <property type="component" value="Unassembled WGS sequence"/>
</dbReference>
<keyword evidence="3 7" id="KW-0997">Cell inner membrane</keyword>
<feature type="transmembrane region" description="Helical" evidence="7">
    <location>
        <begin position="138"/>
        <end position="164"/>
    </location>
</feature>
<dbReference type="PANTHER" id="PTHR33362:SF5">
    <property type="entry name" value="C4-DICARBOXYLATE TRAP TRANSPORTER LARGE PERMEASE PROTEIN DCTM"/>
    <property type="match status" value="1"/>
</dbReference>
<evidence type="ECO:0000256" key="2">
    <source>
        <dbReference type="ARBA" id="ARBA00022475"/>
    </source>
</evidence>
<evidence type="ECO:0000256" key="6">
    <source>
        <dbReference type="ARBA" id="ARBA00023136"/>
    </source>
</evidence>
<keyword evidence="2" id="KW-1003">Cell membrane</keyword>
<evidence type="ECO:0000259" key="8">
    <source>
        <dbReference type="Pfam" id="PF06808"/>
    </source>
</evidence>
<comment type="caution">
    <text evidence="9">The sequence shown here is derived from an EMBL/GenBank/DDBJ whole genome shotgun (WGS) entry which is preliminary data.</text>
</comment>
<comment type="subcellular location">
    <subcellularLocation>
        <location evidence="1 7">Cell inner membrane</location>
        <topology evidence="1 7">Multi-pass membrane protein</topology>
    </subcellularLocation>
</comment>
<feature type="domain" description="TRAP C4-dicarboxylate transport system permease DctM subunit" evidence="8">
    <location>
        <begin position="8"/>
        <end position="420"/>
    </location>
</feature>
<dbReference type="GO" id="GO:0005886">
    <property type="term" value="C:plasma membrane"/>
    <property type="evidence" value="ECO:0007669"/>
    <property type="project" value="UniProtKB-SubCell"/>
</dbReference>
<evidence type="ECO:0000256" key="1">
    <source>
        <dbReference type="ARBA" id="ARBA00004429"/>
    </source>
</evidence>
<evidence type="ECO:0000313" key="9">
    <source>
        <dbReference type="EMBL" id="MEJ8570482.1"/>
    </source>
</evidence>
<keyword evidence="5 7" id="KW-1133">Transmembrane helix</keyword>
<dbReference type="NCBIfam" id="TIGR00786">
    <property type="entry name" value="dctM"/>
    <property type="match status" value="1"/>
</dbReference>
<feature type="transmembrane region" description="Helical" evidence="7">
    <location>
        <begin position="362"/>
        <end position="385"/>
    </location>
</feature>
<evidence type="ECO:0000256" key="5">
    <source>
        <dbReference type="ARBA" id="ARBA00022989"/>
    </source>
</evidence>
<feature type="transmembrane region" description="Helical" evidence="7">
    <location>
        <begin position="406"/>
        <end position="429"/>
    </location>
</feature>
<gene>
    <name evidence="9" type="ORF">V3328_03305</name>
</gene>
<dbReference type="RefSeq" id="WP_340328211.1">
    <property type="nucleotide sequence ID" value="NZ_JAZHOF010000001.1"/>
</dbReference>
<feature type="transmembrane region" description="Helical" evidence="7">
    <location>
        <begin position="7"/>
        <end position="35"/>
    </location>
</feature>
<dbReference type="Pfam" id="PF06808">
    <property type="entry name" value="DctM"/>
    <property type="match status" value="1"/>
</dbReference>